<dbReference type="PANTHER" id="PTHR32114:SF2">
    <property type="entry name" value="ABC TRANSPORTER ABCH.3"/>
    <property type="match status" value="1"/>
</dbReference>
<feature type="binding site" evidence="9">
    <location>
        <position position="139"/>
    </location>
    <ligand>
        <name>ATP</name>
        <dbReference type="ChEBI" id="CHEBI:30616"/>
    </ligand>
</feature>
<evidence type="ECO:0000259" key="11">
    <source>
        <dbReference type="PROSITE" id="PS51131"/>
    </source>
</evidence>
<keyword evidence="1 9" id="KW-0479">Metal-binding</keyword>
<feature type="domain" description="Zinc-hook" evidence="11">
    <location>
        <begin position="424"/>
        <end position="521"/>
    </location>
</feature>
<evidence type="ECO:0000256" key="9">
    <source>
        <dbReference type="HAMAP-Rule" id="MF_00449"/>
    </source>
</evidence>
<feature type="binding site" evidence="9 10">
    <location>
        <position position="472"/>
    </location>
    <ligand>
        <name>Zn(2+)</name>
        <dbReference type="ChEBI" id="CHEBI:29105"/>
    </ligand>
</feature>
<comment type="subunit">
    <text evidence="9">Homodimer. Forms a heterotetramer composed of two Mre11 subunits and two Rad50 subunits.</text>
</comment>
<dbReference type="GO" id="GO:0016887">
    <property type="term" value="F:ATP hydrolysis activity"/>
    <property type="evidence" value="ECO:0007669"/>
    <property type="project" value="UniProtKB-UniRule"/>
</dbReference>
<feature type="binding site" evidence="9">
    <location>
        <begin position="828"/>
        <end position="833"/>
    </location>
    <ligand>
        <name>ATP</name>
        <dbReference type="ChEBI" id="CHEBI:30616"/>
    </ligand>
</feature>
<dbReference type="InterPro" id="IPR003593">
    <property type="entry name" value="AAA+_ATPase"/>
</dbReference>
<dbReference type="RefSeq" id="WP_019262179.1">
    <property type="nucleotide sequence ID" value="NZ_CAYASX010000007.1"/>
</dbReference>
<sequence>MIFTKLTLNNFKSYGHEVIKFGDGITVIVGENGAGKSTILEAISFALFKQHTAKKIDDLVRNGSDENMYVDLEFVSNGKEYKIHREKTKSGLKSTLLKKTTSKGQFIPSCAGDKEVANEIQSILDIDSDLFLNAIYIRQGEIAELVDKTSSEKKQLIGKLLGLDSLEKAWKNLQPIISNYEKTQSELKGKLFSSEELKEEYDHKKALLGSLKEKGLDLEKQIEEVKEMKAEKQNEKTNMEREKEIFDNFNNNLDAEKKRLESLENDKRTLQDNLDEIKKAEEQIARLEKFVKKLPLYLDFEKSVTSIQQLELDKQKIEKDLDSIATQEELLATKKEGYNKFLAADEQIEKLNNQKINLEKELATLTQLEKDKKQLLKSIEGNRNEIERFFSVTKDNLYDNGLSQDILTDVDNFTQLEEVTDNFSEEVSNKVKDLSLEIISKNEEIVKFKQAIETAQKPLDELGDVENKCPVCQSDINPQKKNELIDSYNNEIKINEKSIEENKENIRLLNKNKDSFEEKYNRLQELSKDIIGYKNKFDNLEKDLVRLNEIDDGLESKEYTNTKLGELILDISKEKVGREENKEDYDAYIKSKGALDVLSSKTELQYKLNQVNNEVDVHVKNIKLAIDQDPHLSGDMSTADLQARITDLKNKEEEFNQLKGFVQNKKALESQLISKKDDIGVSLNQIEILKNKIEASVYDKEKYEKVIYFYEVYERRYDEFAGELSEIKGQAKELIANVNVLAEKILTNYKFQQEYKNTTDYIDLLNHIRTLYSKNGIQKELRNRSRPVIQKYTKDFFDEFNFNYSDLTLDEDYEVTVFGPEGEASMSMVSGGEKIAIALALRLGITQAMAKGDLDTILLDEPTIHLDSFRRHELINLLKDMTVLPQMIIVTHESQLENAADNLVKVEKNNGISKVSN</sequence>
<name>A0A2H4U624_METSM</name>
<dbReference type="Pfam" id="PF13476">
    <property type="entry name" value="AAA_23"/>
    <property type="match status" value="1"/>
</dbReference>
<dbReference type="GeneID" id="35118425"/>
<keyword evidence="8 9" id="KW-0234">DNA repair</keyword>
<organism evidence="12 13">
    <name type="scientific">Methanobrevibacter smithii</name>
    <dbReference type="NCBI Taxonomy" id="2173"/>
    <lineage>
        <taxon>Archaea</taxon>
        <taxon>Methanobacteriati</taxon>
        <taxon>Methanobacteriota</taxon>
        <taxon>Methanomada group</taxon>
        <taxon>Methanobacteria</taxon>
        <taxon>Methanobacteriales</taxon>
        <taxon>Methanobacteriaceae</taxon>
        <taxon>Methanobrevibacter</taxon>
    </lineage>
</organism>
<evidence type="ECO:0000256" key="6">
    <source>
        <dbReference type="ARBA" id="ARBA00022840"/>
    </source>
</evidence>
<dbReference type="EMBL" id="CP017803">
    <property type="protein sequence ID" value="ATZ59558.1"/>
    <property type="molecule type" value="Genomic_DNA"/>
</dbReference>
<dbReference type="Gene3D" id="1.10.287.510">
    <property type="entry name" value="Helix hairpin bin"/>
    <property type="match status" value="1"/>
</dbReference>
<dbReference type="SMART" id="SM00382">
    <property type="entry name" value="AAA"/>
    <property type="match status" value="1"/>
</dbReference>
<keyword evidence="4 9" id="KW-0378">Hydrolase</keyword>
<dbReference type="Proteomes" id="UP000232133">
    <property type="component" value="Chromosome"/>
</dbReference>
<evidence type="ECO:0000256" key="2">
    <source>
        <dbReference type="ARBA" id="ARBA00022741"/>
    </source>
</evidence>
<gene>
    <name evidence="9" type="primary">rad50</name>
    <name evidence="12" type="ORF">BK798_03570</name>
</gene>
<feature type="binding site" evidence="9">
    <location>
        <begin position="32"/>
        <end position="38"/>
    </location>
    <ligand>
        <name>ATP</name>
        <dbReference type="ChEBI" id="CHEBI:30616"/>
    </ligand>
</feature>
<dbReference type="InterPro" id="IPR027417">
    <property type="entry name" value="P-loop_NTPase"/>
</dbReference>
<protein>
    <recommendedName>
        <fullName evidence="9">DNA double-strand break repair Rad50 ATPase</fullName>
    </recommendedName>
</protein>
<comment type="similarity">
    <text evidence="9">Belongs to the SMC family. RAD50 subfamily.</text>
</comment>
<dbReference type="HAMAP" id="MF_00449">
    <property type="entry name" value="RAD50"/>
    <property type="match status" value="1"/>
</dbReference>
<evidence type="ECO:0000256" key="8">
    <source>
        <dbReference type="ARBA" id="ARBA00023204"/>
    </source>
</evidence>
<evidence type="ECO:0000256" key="7">
    <source>
        <dbReference type="ARBA" id="ARBA00023054"/>
    </source>
</evidence>
<dbReference type="Gene3D" id="3.40.50.300">
    <property type="entry name" value="P-loop containing nucleotide triphosphate hydrolases"/>
    <property type="match status" value="2"/>
</dbReference>
<keyword evidence="2 9" id="KW-0547">Nucleotide-binding</keyword>
<keyword evidence="7 9" id="KW-0175">Coiled coil</keyword>
<evidence type="ECO:0000313" key="13">
    <source>
        <dbReference type="Proteomes" id="UP000232133"/>
    </source>
</evidence>
<keyword evidence="5 9" id="KW-0862">Zinc</keyword>
<keyword evidence="3 9" id="KW-0227">DNA damage</keyword>
<dbReference type="GO" id="GO:0008270">
    <property type="term" value="F:zinc ion binding"/>
    <property type="evidence" value="ECO:0007669"/>
    <property type="project" value="UniProtKB-UniRule"/>
</dbReference>
<feature type="binding site" evidence="9 10">
    <location>
        <position position="469"/>
    </location>
    <ligand>
        <name>Zn(2+)</name>
        <dbReference type="ChEBI" id="CHEBI:29105"/>
    </ligand>
</feature>
<feature type="binding site" evidence="9">
    <location>
        <position position="12"/>
    </location>
    <ligand>
        <name>ATP</name>
        <dbReference type="ChEBI" id="CHEBI:30616"/>
    </ligand>
</feature>
<evidence type="ECO:0000256" key="3">
    <source>
        <dbReference type="ARBA" id="ARBA00022763"/>
    </source>
</evidence>
<dbReference type="GO" id="GO:0006302">
    <property type="term" value="P:double-strand break repair"/>
    <property type="evidence" value="ECO:0007669"/>
    <property type="project" value="UniProtKB-UniRule"/>
</dbReference>
<proteinExistence type="inferred from homology"/>
<dbReference type="PANTHER" id="PTHR32114">
    <property type="entry name" value="ABC TRANSPORTER ABCH.3"/>
    <property type="match status" value="1"/>
</dbReference>
<accession>A0A2H4U624</accession>
<dbReference type="InterPro" id="IPR038729">
    <property type="entry name" value="Rad50/SbcC_AAA"/>
</dbReference>
<evidence type="ECO:0000256" key="5">
    <source>
        <dbReference type="ARBA" id="ARBA00022833"/>
    </source>
</evidence>
<feature type="coiled-coil region" evidence="9">
    <location>
        <begin position="485"/>
        <end position="550"/>
    </location>
</feature>
<comment type="cofactor">
    <cofactor evidence="9">
        <name>Zn(2+)</name>
        <dbReference type="ChEBI" id="CHEBI:29105"/>
    </cofactor>
    <text evidence="9">Binds 1 zinc ion per homodimer.</text>
</comment>
<dbReference type="PROSITE" id="PS51131">
    <property type="entry name" value="ZN_HOOK"/>
    <property type="match status" value="1"/>
</dbReference>
<evidence type="ECO:0000256" key="10">
    <source>
        <dbReference type="PROSITE-ProRule" id="PRU00471"/>
    </source>
</evidence>
<evidence type="ECO:0000256" key="4">
    <source>
        <dbReference type="ARBA" id="ARBA00022801"/>
    </source>
</evidence>
<dbReference type="AlphaFoldDB" id="A0A2H4U624"/>
<comment type="domain">
    <text evidence="9">The two conserved Cys that bind zinc constitute the zinc-hook, which separates the large intramolecular coiled coil regions. The 2 Cys residues coordinate one molecule of zinc with the help of the 2 Cys residues of the zinc-hook of another Rad50 molecule, thereby forming a V-shaped homodimer.</text>
</comment>
<dbReference type="SUPFAM" id="SSF75712">
    <property type="entry name" value="Rad50 coiled-coil Zn hook"/>
    <property type="match status" value="1"/>
</dbReference>
<evidence type="ECO:0000313" key="12">
    <source>
        <dbReference type="EMBL" id="ATZ59558.1"/>
    </source>
</evidence>
<dbReference type="InterPro" id="IPR022982">
    <property type="entry name" value="Rad50_ATPase_archaeal"/>
</dbReference>
<reference evidence="13" key="1">
    <citation type="submission" date="2016-10" db="EMBL/GenBank/DDBJ databases">
        <authorList>
            <person name="Kim B.-C."/>
            <person name="Jeong H."/>
        </authorList>
    </citation>
    <scope>NUCLEOTIDE SEQUENCE [LARGE SCALE GENOMIC DNA]</scope>
    <source>
        <strain evidence="13">KB11</strain>
    </source>
</reference>
<keyword evidence="6 9" id="KW-0067">ATP-binding</keyword>
<dbReference type="InterPro" id="IPR013134">
    <property type="entry name" value="Zn_hook_RAD50"/>
</dbReference>
<dbReference type="GO" id="GO:0005524">
    <property type="term" value="F:ATP binding"/>
    <property type="evidence" value="ECO:0007669"/>
    <property type="project" value="UniProtKB-UniRule"/>
</dbReference>
<dbReference type="SUPFAM" id="SSF52540">
    <property type="entry name" value="P-loop containing nucleoside triphosphate hydrolases"/>
    <property type="match status" value="1"/>
</dbReference>
<feature type="coiled-coil region" evidence="9">
    <location>
        <begin position="194"/>
        <end position="385"/>
    </location>
</feature>
<comment type="function">
    <text evidence="9">Part of the Rad50/Mre11 complex, which is involved in the early steps of DNA double-strand break (DSB) repair. The complex may facilitate opening of the processed DNA ends to aid in the recruitment of HerA and NurA. Rad50 controls the balance between DNA end bridging and DNA resection via ATP-dependent structural rearrangements of the Rad50/Mre11 complex.</text>
</comment>
<evidence type="ECO:0000256" key="1">
    <source>
        <dbReference type="ARBA" id="ARBA00022723"/>
    </source>
</evidence>